<organism evidence="1 2">
    <name type="scientific">Symbiodinium necroappetens</name>
    <dbReference type="NCBI Taxonomy" id="1628268"/>
    <lineage>
        <taxon>Eukaryota</taxon>
        <taxon>Sar</taxon>
        <taxon>Alveolata</taxon>
        <taxon>Dinophyceae</taxon>
        <taxon>Suessiales</taxon>
        <taxon>Symbiodiniaceae</taxon>
        <taxon>Symbiodinium</taxon>
    </lineage>
</organism>
<dbReference type="EMBL" id="CAJNJA010020721">
    <property type="protein sequence ID" value="CAE7463963.1"/>
    <property type="molecule type" value="Genomic_DNA"/>
</dbReference>
<sequence>PSISLNVFVGSRAEDVSEQLSQLPLPFEADWPTSIMQAAVAVYLTAFLDEAGVAFEFLQKRWSLVELREEPDETSCGSAPERDRVRLRGKDAASRVKVLPKDHQLPVVLDYADDVMIGVLDASCIPGFLRKCMTPATDDGLPWKTSLARVCVSFFEHNTVARFLSDSWASKIPFAFEVTRLVARHGLTWEACSCS</sequence>
<feature type="non-terminal residue" evidence="1">
    <location>
        <position position="195"/>
    </location>
</feature>
<comment type="caution">
    <text evidence="1">The sequence shown here is derived from an EMBL/GenBank/DDBJ whole genome shotgun (WGS) entry which is preliminary data.</text>
</comment>
<protein>
    <submittedName>
        <fullName evidence="1">Ppm2 protein</fullName>
    </submittedName>
</protein>
<dbReference type="Proteomes" id="UP000601435">
    <property type="component" value="Unassembled WGS sequence"/>
</dbReference>
<gene>
    <name evidence="1" type="primary">ppm2</name>
    <name evidence="1" type="ORF">SNEC2469_LOCUS13007</name>
</gene>
<keyword evidence="2" id="KW-1185">Reference proteome</keyword>
<dbReference type="AlphaFoldDB" id="A0A812S233"/>
<evidence type="ECO:0000313" key="1">
    <source>
        <dbReference type="EMBL" id="CAE7463963.1"/>
    </source>
</evidence>
<accession>A0A812S233</accession>
<proteinExistence type="predicted"/>
<reference evidence="1" key="1">
    <citation type="submission" date="2021-02" db="EMBL/GenBank/DDBJ databases">
        <authorList>
            <person name="Dougan E. K."/>
            <person name="Rhodes N."/>
            <person name="Thang M."/>
            <person name="Chan C."/>
        </authorList>
    </citation>
    <scope>NUCLEOTIDE SEQUENCE</scope>
</reference>
<evidence type="ECO:0000313" key="2">
    <source>
        <dbReference type="Proteomes" id="UP000601435"/>
    </source>
</evidence>
<name>A0A812S233_9DINO</name>